<keyword evidence="1" id="KW-1133">Transmembrane helix</keyword>
<comment type="caution">
    <text evidence="2">The sequence shown here is derived from an EMBL/GenBank/DDBJ whole genome shotgun (WGS) entry which is preliminary data.</text>
</comment>
<keyword evidence="3" id="KW-1185">Reference proteome</keyword>
<feature type="transmembrane region" description="Helical" evidence="1">
    <location>
        <begin position="44"/>
        <end position="65"/>
    </location>
</feature>
<gene>
    <name evidence="2" type="ORF">JQM67_09815</name>
</gene>
<dbReference type="EMBL" id="JAFBIT010000003">
    <property type="protein sequence ID" value="MCF2652897.1"/>
    <property type="molecule type" value="Genomic_DNA"/>
</dbReference>
<dbReference type="RefSeq" id="WP_235323937.1">
    <property type="nucleotide sequence ID" value="NZ_JAFBIT010000003.1"/>
</dbReference>
<accession>A0ABS9CP25</accession>
<evidence type="ECO:0008006" key="4">
    <source>
        <dbReference type="Google" id="ProtNLM"/>
    </source>
</evidence>
<keyword evidence="1" id="KW-0812">Transmembrane</keyword>
<protein>
    <recommendedName>
        <fullName evidence="4">DUF5391 family protein</fullName>
    </recommendedName>
</protein>
<dbReference type="Proteomes" id="UP001299220">
    <property type="component" value="Unassembled WGS sequence"/>
</dbReference>
<evidence type="ECO:0000256" key="1">
    <source>
        <dbReference type="SAM" id="Phobius"/>
    </source>
</evidence>
<evidence type="ECO:0000313" key="3">
    <source>
        <dbReference type="Proteomes" id="UP001299220"/>
    </source>
</evidence>
<evidence type="ECO:0000313" key="2">
    <source>
        <dbReference type="EMBL" id="MCF2652897.1"/>
    </source>
</evidence>
<name>A0ABS9CP25_9FIRM</name>
<sequence>MKIGSLMLILYGAASLLAIVLSVFSADAAEQYGLAARLASPLSIFAVIFAVLVPLAFLLAGLLGLKRADVANSAKPCFFLGLLILLFVITDVIYAASTGLVTDITELGGCVLHFTVTLLYLIGAWRNWKQPPPTKTE</sequence>
<feature type="transmembrane region" description="Helical" evidence="1">
    <location>
        <begin position="77"/>
        <end position="98"/>
    </location>
</feature>
<organism evidence="2 3">
    <name type="scientific">Anaeromassilibacillus senegalensis</name>
    <dbReference type="NCBI Taxonomy" id="1673717"/>
    <lineage>
        <taxon>Bacteria</taxon>
        <taxon>Bacillati</taxon>
        <taxon>Bacillota</taxon>
        <taxon>Clostridia</taxon>
        <taxon>Eubacteriales</taxon>
        <taxon>Acutalibacteraceae</taxon>
        <taxon>Anaeromassilibacillus</taxon>
    </lineage>
</organism>
<feature type="transmembrane region" description="Helical" evidence="1">
    <location>
        <begin position="104"/>
        <end position="125"/>
    </location>
</feature>
<keyword evidence="1" id="KW-0472">Membrane</keyword>
<reference evidence="2 3" key="1">
    <citation type="submission" date="2020-12" db="EMBL/GenBank/DDBJ databases">
        <title>Whole genome sequences of gut porcine anaerobes.</title>
        <authorList>
            <person name="Kubasova T."/>
            <person name="Jahodarova E."/>
            <person name="Rychlik I."/>
        </authorList>
    </citation>
    <scope>NUCLEOTIDE SEQUENCE [LARGE SCALE GENOMIC DNA]</scope>
    <source>
        <strain evidence="2 3">An867</strain>
    </source>
</reference>
<proteinExistence type="predicted"/>